<dbReference type="EMBL" id="CABPRY010000006">
    <property type="protein sequence ID" value="VVE15930.1"/>
    <property type="molecule type" value="Genomic_DNA"/>
</dbReference>
<dbReference type="Proteomes" id="UP000396788">
    <property type="component" value="Unassembled WGS sequence"/>
</dbReference>
<evidence type="ECO:0000313" key="2">
    <source>
        <dbReference type="Proteomes" id="UP000396788"/>
    </source>
</evidence>
<name>A0A5E4VY10_9BURK</name>
<sequence length="190" mass="20887">MAVRILSWLSNCNLRLELRPVSLGHLRIHGAIVIFGSHLQTVTATGSMREPDSIVGRCTTGPLPPFHSWGLVFGIRGVENDRAAAEVGRTNLPSDTVAWAVDGLPWGSASESAYALARLVVRFLRPDWRASFWSREYFEEVARDFAHRFLVPAPRSGGQVTRPQINAWFESLGLAAPPLSASVRLVSSKI</sequence>
<gene>
    <name evidence="1" type="ORF">PCE31107_02890</name>
</gene>
<proteinExistence type="predicted"/>
<dbReference type="AlphaFoldDB" id="A0A5E4VY10"/>
<reference evidence="1 2" key="1">
    <citation type="submission" date="2019-08" db="EMBL/GenBank/DDBJ databases">
        <authorList>
            <person name="Peeters C."/>
        </authorList>
    </citation>
    <scope>NUCLEOTIDE SEQUENCE [LARGE SCALE GENOMIC DNA]</scope>
    <source>
        <strain evidence="1 2">LMG 31107</strain>
    </source>
</reference>
<evidence type="ECO:0000313" key="1">
    <source>
        <dbReference type="EMBL" id="VVE15930.1"/>
    </source>
</evidence>
<accession>A0A5E4VY10</accession>
<protein>
    <submittedName>
        <fullName evidence="1">Uncharacterized protein</fullName>
    </submittedName>
</protein>
<organism evidence="1 2">
    <name type="scientific">Pandoraea cepalis</name>
    <dbReference type="NCBI Taxonomy" id="2508294"/>
    <lineage>
        <taxon>Bacteria</taxon>
        <taxon>Pseudomonadati</taxon>
        <taxon>Pseudomonadota</taxon>
        <taxon>Betaproteobacteria</taxon>
        <taxon>Burkholderiales</taxon>
        <taxon>Burkholderiaceae</taxon>
        <taxon>Pandoraea</taxon>
    </lineage>
</organism>